<protein>
    <submittedName>
        <fullName evidence="3">Uncharacterized protein</fullName>
    </submittedName>
</protein>
<name>A9P0L6_PICSI</name>
<dbReference type="EMBL" id="EF087172">
    <property type="protein sequence ID" value="ABK26427.1"/>
    <property type="molecule type" value="mRNA"/>
</dbReference>
<dbReference type="AlphaFoldDB" id="A9P0L6"/>
<keyword evidence="2" id="KW-0812">Transmembrane</keyword>
<dbReference type="PANTHER" id="PTHR35107:SF2">
    <property type="entry name" value="EXPRESSED PROTEIN"/>
    <property type="match status" value="1"/>
</dbReference>
<evidence type="ECO:0000313" key="3">
    <source>
        <dbReference type="EMBL" id="ABK26427.1"/>
    </source>
</evidence>
<accession>A9P0L6</accession>
<feature type="transmembrane region" description="Helical" evidence="2">
    <location>
        <begin position="42"/>
        <end position="71"/>
    </location>
</feature>
<proteinExistence type="evidence at transcript level"/>
<feature type="region of interest" description="Disordered" evidence="1">
    <location>
        <begin position="223"/>
        <end position="255"/>
    </location>
</feature>
<sequence>MPYPANGLFNYYAQFLEECQLSFPGLQRVPLRFYHHSSIWKFLILAFLGSMASVSAAFNGFLIMCLFACFFQAQGRPGKPFFACRSYIVSISISSNHHHPLDESLAIAMPVENEKLEVYQEEFLNEEDQSHVVYSWGFINNPNPSHKTIPAHKKKVGSFQRRAEDVLSIVFALLLGALSGAITATLIHMVWSISTSRYSSSTEEDDDMGDVIDPMDFSYEKLPTKEGVEVEGKPTKEGVEVKGKPTKEGVEVEAK</sequence>
<reference evidence="3" key="1">
    <citation type="journal article" date="2008" name="BMC Genomics">
        <title>A conifer genomics resource of 200,000 spruce (Picea spp.) ESTs and 6,464 high-quality, sequence-finished full-length cDNAs for Sitka spruce (Picea sitchensis).</title>
        <authorList>
            <person name="Ralph S.G."/>
            <person name="Chun H.J."/>
            <person name="Kolosova N."/>
            <person name="Cooper D."/>
            <person name="Oddy C."/>
            <person name="Ritland C.E."/>
            <person name="Kirkpatrick R."/>
            <person name="Moore R."/>
            <person name="Barber S."/>
            <person name="Holt R.A."/>
            <person name="Jones S.J."/>
            <person name="Marra M.A."/>
            <person name="Douglas C.J."/>
            <person name="Ritland K."/>
            <person name="Bohlmann J."/>
        </authorList>
    </citation>
    <scope>NUCLEOTIDE SEQUENCE</scope>
    <source>
        <tissue evidence="3">Green portion of the leader tissue</tissue>
    </source>
</reference>
<keyword evidence="2" id="KW-1133">Transmembrane helix</keyword>
<dbReference type="PANTHER" id="PTHR35107">
    <property type="entry name" value="EXPRESSED PROTEIN"/>
    <property type="match status" value="1"/>
</dbReference>
<keyword evidence="2" id="KW-0472">Membrane</keyword>
<feature type="transmembrane region" description="Helical" evidence="2">
    <location>
        <begin position="166"/>
        <end position="191"/>
    </location>
</feature>
<evidence type="ECO:0000256" key="1">
    <source>
        <dbReference type="SAM" id="MobiDB-lite"/>
    </source>
</evidence>
<organism evidence="3">
    <name type="scientific">Picea sitchensis</name>
    <name type="common">Sitka spruce</name>
    <name type="synonym">Pinus sitchensis</name>
    <dbReference type="NCBI Taxonomy" id="3332"/>
    <lineage>
        <taxon>Eukaryota</taxon>
        <taxon>Viridiplantae</taxon>
        <taxon>Streptophyta</taxon>
        <taxon>Embryophyta</taxon>
        <taxon>Tracheophyta</taxon>
        <taxon>Spermatophyta</taxon>
        <taxon>Pinopsida</taxon>
        <taxon>Pinidae</taxon>
        <taxon>Conifers I</taxon>
        <taxon>Pinales</taxon>
        <taxon>Pinaceae</taxon>
        <taxon>Picea</taxon>
    </lineage>
</organism>
<evidence type="ECO:0000256" key="2">
    <source>
        <dbReference type="SAM" id="Phobius"/>
    </source>
</evidence>